<comment type="caution">
    <text evidence="1">The sequence shown here is derived from an EMBL/GenBank/DDBJ whole genome shotgun (WGS) entry which is preliminary data.</text>
</comment>
<reference evidence="1 2" key="1">
    <citation type="journal article" date="2024" name="G3 (Bethesda)">
        <title>Genome assembly of Hibiscus sabdariffa L. provides insights into metabolisms of medicinal natural products.</title>
        <authorList>
            <person name="Kim T."/>
        </authorList>
    </citation>
    <scope>NUCLEOTIDE SEQUENCE [LARGE SCALE GENOMIC DNA]</scope>
    <source>
        <strain evidence="1">TK-2024</strain>
        <tissue evidence="1">Old leaves</tissue>
    </source>
</reference>
<dbReference type="Proteomes" id="UP001396334">
    <property type="component" value="Unassembled WGS sequence"/>
</dbReference>
<protein>
    <submittedName>
        <fullName evidence="1">Uncharacterized protein</fullName>
    </submittedName>
</protein>
<gene>
    <name evidence="1" type="ORF">V6N11_045063</name>
</gene>
<dbReference type="EMBL" id="JBBPBN010000347">
    <property type="protein sequence ID" value="KAK8488500.1"/>
    <property type="molecule type" value="Genomic_DNA"/>
</dbReference>
<evidence type="ECO:0000313" key="2">
    <source>
        <dbReference type="Proteomes" id="UP001396334"/>
    </source>
</evidence>
<keyword evidence="2" id="KW-1185">Reference proteome</keyword>
<accession>A0ABR2A670</accession>
<organism evidence="1 2">
    <name type="scientific">Hibiscus sabdariffa</name>
    <name type="common">roselle</name>
    <dbReference type="NCBI Taxonomy" id="183260"/>
    <lineage>
        <taxon>Eukaryota</taxon>
        <taxon>Viridiplantae</taxon>
        <taxon>Streptophyta</taxon>
        <taxon>Embryophyta</taxon>
        <taxon>Tracheophyta</taxon>
        <taxon>Spermatophyta</taxon>
        <taxon>Magnoliopsida</taxon>
        <taxon>eudicotyledons</taxon>
        <taxon>Gunneridae</taxon>
        <taxon>Pentapetalae</taxon>
        <taxon>rosids</taxon>
        <taxon>malvids</taxon>
        <taxon>Malvales</taxon>
        <taxon>Malvaceae</taxon>
        <taxon>Malvoideae</taxon>
        <taxon>Hibiscus</taxon>
    </lineage>
</organism>
<evidence type="ECO:0000313" key="1">
    <source>
        <dbReference type="EMBL" id="KAK8488500.1"/>
    </source>
</evidence>
<proteinExistence type="predicted"/>
<sequence length="72" mass="7684">MGELGLSKVVLEVLILGEVVALDGSMLGVLRSLLLATDATTSLEIMVIIAYLKKAQNTVQQLPAAISELVYR</sequence>
<name>A0ABR2A670_9ROSI</name>